<evidence type="ECO:0000256" key="2">
    <source>
        <dbReference type="SAM" id="Phobius"/>
    </source>
</evidence>
<accession>A0A2N9FF76</accession>
<evidence type="ECO:0000313" key="3">
    <source>
        <dbReference type="EMBL" id="SPC85765.1"/>
    </source>
</evidence>
<reference evidence="3" key="1">
    <citation type="submission" date="2018-02" db="EMBL/GenBank/DDBJ databases">
        <authorList>
            <person name="Cohen D.B."/>
            <person name="Kent A.D."/>
        </authorList>
    </citation>
    <scope>NUCLEOTIDE SEQUENCE</scope>
</reference>
<keyword evidence="2" id="KW-1133">Transmembrane helix</keyword>
<feature type="region of interest" description="Disordered" evidence="1">
    <location>
        <begin position="136"/>
        <end position="156"/>
    </location>
</feature>
<proteinExistence type="predicted"/>
<feature type="compositionally biased region" description="Low complexity" evidence="1">
    <location>
        <begin position="67"/>
        <end position="77"/>
    </location>
</feature>
<evidence type="ECO:0000256" key="1">
    <source>
        <dbReference type="SAM" id="MobiDB-lite"/>
    </source>
</evidence>
<sequence>MASFSGLGIGLSLVFGCLLLAFVAELYYLLWWRKKRVISTEIEDDYGNYAKELFQFMCWKRPSSLHTTTNNNNNNNTQESVSVRDPDANNSTHEPDLELGSSKDLLLKTYEEEGVESELMRLHNLAGPPRFLFTIKEETREDLESEDGKSRSRKGSRTRSLSDLIVAIETPFLTPLASPPVKFQTLNPLDSYNQHGFNPLFESSAEAEMNRLRSSPPPKFKFLRDAEEKLYRRLKEQAEKKALQNCWTVQDSGVKAIPSSTVVTEEKDESLPRIISGMNKERERELSHHNLPQYQYPSSSSQVLPLASSPTTFRPFDKATMVH</sequence>
<name>A0A2N9FF76_FAGSY</name>
<protein>
    <submittedName>
        <fullName evidence="3">Uncharacterized protein</fullName>
    </submittedName>
</protein>
<keyword evidence="2" id="KW-0812">Transmembrane</keyword>
<gene>
    <name evidence="3" type="ORF">FSB_LOCUS13647</name>
</gene>
<dbReference type="PANTHER" id="PTHR34054:SF6">
    <property type="entry name" value="TRANSMEMBRANE PROTEIN"/>
    <property type="match status" value="1"/>
</dbReference>
<dbReference type="PANTHER" id="PTHR34054">
    <property type="entry name" value="EXPRESSED PROTEIN"/>
    <property type="match status" value="1"/>
</dbReference>
<feature type="transmembrane region" description="Helical" evidence="2">
    <location>
        <begin position="6"/>
        <end position="30"/>
    </location>
</feature>
<dbReference type="EMBL" id="OIVN01000801">
    <property type="protein sequence ID" value="SPC85765.1"/>
    <property type="molecule type" value="Genomic_DNA"/>
</dbReference>
<feature type="region of interest" description="Disordered" evidence="1">
    <location>
        <begin position="67"/>
        <end position="98"/>
    </location>
</feature>
<dbReference type="AlphaFoldDB" id="A0A2N9FF76"/>
<dbReference type="InterPro" id="IPR045884">
    <property type="entry name" value="At5g59350-like"/>
</dbReference>
<organism evidence="3">
    <name type="scientific">Fagus sylvatica</name>
    <name type="common">Beechnut</name>
    <dbReference type="NCBI Taxonomy" id="28930"/>
    <lineage>
        <taxon>Eukaryota</taxon>
        <taxon>Viridiplantae</taxon>
        <taxon>Streptophyta</taxon>
        <taxon>Embryophyta</taxon>
        <taxon>Tracheophyta</taxon>
        <taxon>Spermatophyta</taxon>
        <taxon>Magnoliopsida</taxon>
        <taxon>eudicotyledons</taxon>
        <taxon>Gunneridae</taxon>
        <taxon>Pentapetalae</taxon>
        <taxon>rosids</taxon>
        <taxon>fabids</taxon>
        <taxon>Fagales</taxon>
        <taxon>Fagaceae</taxon>
        <taxon>Fagus</taxon>
    </lineage>
</organism>
<keyword evidence="2" id="KW-0472">Membrane</keyword>